<organism evidence="3 4">
    <name type="scientific">Cloeon dipterum</name>
    <dbReference type="NCBI Taxonomy" id="197152"/>
    <lineage>
        <taxon>Eukaryota</taxon>
        <taxon>Metazoa</taxon>
        <taxon>Ecdysozoa</taxon>
        <taxon>Arthropoda</taxon>
        <taxon>Hexapoda</taxon>
        <taxon>Insecta</taxon>
        <taxon>Pterygota</taxon>
        <taxon>Palaeoptera</taxon>
        <taxon>Ephemeroptera</taxon>
        <taxon>Pisciforma</taxon>
        <taxon>Baetidae</taxon>
        <taxon>Cloeon</taxon>
    </lineage>
</organism>
<dbReference type="InterPro" id="IPR038792">
    <property type="entry name" value="CFAP97D1/2"/>
</dbReference>
<protein>
    <submittedName>
        <fullName evidence="3">Uncharacterized protein</fullName>
    </submittedName>
</protein>
<accession>A0A8S1CB60</accession>
<evidence type="ECO:0000313" key="4">
    <source>
        <dbReference type="Proteomes" id="UP000494165"/>
    </source>
</evidence>
<reference evidence="3 4" key="1">
    <citation type="submission" date="2020-04" db="EMBL/GenBank/DDBJ databases">
        <authorList>
            <person name="Alioto T."/>
            <person name="Alioto T."/>
            <person name="Gomez Garrido J."/>
        </authorList>
    </citation>
    <scope>NUCLEOTIDE SEQUENCE [LARGE SCALE GENOMIC DNA]</scope>
</reference>
<feature type="region of interest" description="Disordered" evidence="2">
    <location>
        <begin position="141"/>
        <end position="174"/>
    </location>
</feature>
<feature type="compositionally biased region" description="Basic residues" evidence="2">
    <location>
        <begin position="159"/>
        <end position="174"/>
    </location>
</feature>
<dbReference type="PANTHER" id="PTHR33768:SF3">
    <property type="entry name" value="MIP11318P"/>
    <property type="match status" value="1"/>
</dbReference>
<sequence length="233" mass="26856">MLTRRENLLIRPWQQRRFNSHKEKVKSAKAVIDSGPPKERGHVTLKLKKLQFEEERTEKIEKDNIRLLQRMAAIMSTSRLDNRWLTDPPGGFLGRIGIYGPVLGHRRLSDECLKFPDIHERKSECTACRIKEMQKEYEQLKSKKESETAAVVKRERPKSAKGKTRKSAHPSKYKTKPVVRLRPLSGNKVVFTRGPLEVSVSYPNNTQVVLKRIGDAPKIIDSEFCECKALQNL</sequence>
<dbReference type="AlphaFoldDB" id="A0A8S1CB60"/>
<dbReference type="Proteomes" id="UP000494165">
    <property type="component" value="Unassembled WGS sequence"/>
</dbReference>
<dbReference type="EMBL" id="CADEPI010000020">
    <property type="protein sequence ID" value="CAB3365374.1"/>
    <property type="molecule type" value="Genomic_DNA"/>
</dbReference>
<dbReference type="Pfam" id="PF13879">
    <property type="entry name" value="Hmw_CFAP97"/>
    <property type="match status" value="1"/>
</dbReference>
<evidence type="ECO:0000256" key="2">
    <source>
        <dbReference type="SAM" id="MobiDB-lite"/>
    </source>
</evidence>
<comment type="caution">
    <text evidence="3">The sequence shown here is derived from an EMBL/GenBank/DDBJ whole genome shotgun (WGS) entry which is preliminary data.</text>
</comment>
<dbReference type="PANTHER" id="PTHR33768">
    <property type="entry name" value="MIP11318P"/>
    <property type="match status" value="1"/>
</dbReference>
<gene>
    <name evidence="3" type="ORF">CLODIP_2_CD06088</name>
</gene>
<dbReference type="InterPro" id="IPR029488">
    <property type="entry name" value="Hmw/CFAP97"/>
</dbReference>
<comment type="similarity">
    <text evidence="1">Belongs to the CFAP97 family.</text>
</comment>
<keyword evidence="4" id="KW-1185">Reference proteome</keyword>
<proteinExistence type="inferred from homology"/>
<feature type="compositionally biased region" description="Basic and acidic residues" evidence="2">
    <location>
        <begin position="141"/>
        <end position="158"/>
    </location>
</feature>
<name>A0A8S1CB60_9INSE</name>
<evidence type="ECO:0000256" key="1">
    <source>
        <dbReference type="ARBA" id="ARBA00008315"/>
    </source>
</evidence>
<dbReference type="OrthoDB" id="2163395at2759"/>
<evidence type="ECO:0000313" key="3">
    <source>
        <dbReference type="EMBL" id="CAB3365374.1"/>
    </source>
</evidence>